<sequence length="259" mass="26811">PSVPIITSFSADSPSITEGESSVLSWSVTDATTVTIDNGVDNVALSGNTTVSPITTTTYTLTATNTAGSVTATTTVTVTVSEALTITYNGNGNTAGTVLVDPSSPYQYGATVTVLGNTGDLIRINDGGTSYRFTGWNTKADGSGLDQAEGSTFTMGVSNVILYAQWAPYVLGDIGPAGGYIFYDKGNYYKADFPIVKAAPDPVPITPTYSDWRYLEAAPPSYQSTSAQWGCYGTLISGADGTAVGTGEQNTIDIETGCT</sequence>
<name>X0W9P8_9ZZZZ</name>
<comment type="caution">
    <text evidence="1">The sequence shown here is derived from an EMBL/GenBank/DDBJ whole genome shotgun (WGS) entry which is preliminary data.</text>
</comment>
<proteinExistence type="predicted"/>
<reference evidence="1" key="1">
    <citation type="journal article" date="2014" name="Front. Microbiol.">
        <title>High frequency of phylogenetically diverse reductive dehalogenase-homologous genes in deep subseafloor sedimentary metagenomes.</title>
        <authorList>
            <person name="Kawai M."/>
            <person name="Futagami T."/>
            <person name="Toyoda A."/>
            <person name="Takaki Y."/>
            <person name="Nishi S."/>
            <person name="Hori S."/>
            <person name="Arai W."/>
            <person name="Tsubouchi T."/>
            <person name="Morono Y."/>
            <person name="Uchiyama I."/>
            <person name="Ito T."/>
            <person name="Fujiyama A."/>
            <person name="Inagaki F."/>
            <person name="Takami H."/>
        </authorList>
    </citation>
    <scope>NUCLEOTIDE SEQUENCE</scope>
    <source>
        <strain evidence="1">Expedition CK06-06</strain>
    </source>
</reference>
<organism evidence="1">
    <name type="scientific">marine sediment metagenome</name>
    <dbReference type="NCBI Taxonomy" id="412755"/>
    <lineage>
        <taxon>unclassified sequences</taxon>
        <taxon>metagenomes</taxon>
        <taxon>ecological metagenomes</taxon>
    </lineage>
</organism>
<accession>X0W9P8</accession>
<gene>
    <name evidence="1" type="ORF">S01H1_52142</name>
</gene>
<evidence type="ECO:0000313" key="1">
    <source>
        <dbReference type="EMBL" id="GAG27669.1"/>
    </source>
</evidence>
<feature type="non-terminal residue" evidence="1">
    <location>
        <position position="1"/>
    </location>
</feature>
<protein>
    <recommendedName>
        <fullName evidence="2">Bacterial repeat domain-containing protein</fullName>
    </recommendedName>
</protein>
<dbReference type="InterPro" id="IPR042229">
    <property type="entry name" value="Listeria/Bacterioides_rpt_sf"/>
</dbReference>
<evidence type="ECO:0008006" key="2">
    <source>
        <dbReference type="Google" id="ProtNLM"/>
    </source>
</evidence>
<feature type="non-terminal residue" evidence="1">
    <location>
        <position position="259"/>
    </location>
</feature>
<dbReference type="Gene3D" id="2.60.40.4270">
    <property type="entry name" value="Listeria-Bacteroides repeat domain"/>
    <property type="match status" value="1"/>
</dbReference>
<dbReference type="AlphaFoldDB" id="X0W9P8"/>
<dbReference type="EMBL" id="BARS01033693">
    <property type="protein sequence ID" value="GAG27669.1"/>
    <property type="molecule type" value="Genomic_DNA"/>
</dbReference>